<name>A0A250FWS5_9FLAO</name>
<dbReference type="Proteomes" id="UP000217348">
    <property type="component" value="Chromosome"/>
</dbReference>
<evidence type="ECO:0008006" key="3">
    <source>
        <dbReference type="Google" id="ProtNLM"/>
    </source>
</evidence>
<accession>A0A250FWS5</accession>
<dbReference type="OrthoDB" id="1402231at2"/>
<dbReference type="AlphaFoldDB" id="A0A250FWS5"/>
<reference evidence="2" key="1">
    <citation type="submission" date="2017-06" db="EMBL/GenBank/DDBJ databases">
        <title>Capnocytophaga spp. assemblies.</title>
        <authorList>
            <person name="Gulvik C.A."/>
        </authorList>
    </citation>
    <scope>NUCLEOTIDE SEQUENCE [LARGE SCALE GENOMIC DNA]</scope>
    <source>
        <strain evidence="2">H2177</strain>
    </source>
</reference>
<protein>
    <recommendedName>
        <fullName evidence="3">Nucleoid-associated protein</fullName>
    </recommendedName>
</protein>
<dbReference type="RefSeq" id="WP_095896157.1">
    <property type="nucleotide sequence ID" value="NZ_CP022387.1"/>
</dbReference>
<evidence type="ECO:0000313" key="2">
    <source>
        <dbReference type="Proteomes" id="UP000217348"/>
    </source>
</evidence>
<gene>
    <name evidence="1" type="ORF">CGC58_07460</name>
</gene>
<dbReference type="EMBL" id="CP022387">
    <property type="protein sequence ID" value="ATA89580.1"/>
    <property type="molecule type" value="Genomic_DNA"/>
</dbReference>
<dbReference type="KEGG" id="csto:CGC58_07460"/>
<organism evidence="1 2">
    <name type="scientific">Capnocytophaga stomatis</name>
    <dbReference type="NCBI Taxonomy" id="1848904"/>
    <lineage>
        <taxon>Bacteria</taxon>
        <taxon>Pseudomonadati</taxon>
        <taxon>Bacteroidota</taxon>
        <taxon>Flavobacteriia</taxon>
        <taxon>Flavobacteriales</taxon>
        <taxon>Flavobacteriaceae</taxon>
        <taxon>Capnocytophaga</taxon>
    </lineage>
</organism>
<sequence length="342" mass="40111">MKIVSHFLHHIDIKNSSVTTVDLELNNQNLEDYINELLDEIINNPNRRIYKFSNGNTEIKTSLYKILNNDSEIEKVVELNAQRLLQKEIDAQNFMKNKNMSIEIQKGSLLHLNFNINESKQIIICKVEHDEILNESNFEIVRGLNIRKKIFKAILIVFDQSGEIYESLVFDKNNSKYWWYDFLELEQQYTDDENTEKSLNEIDKALNPLKNKFYADYTILRNSIIGYFKNNNVLNYSDFISNVINNYDSVNTDFPKEAIAKKLTELPSKKGFDTQFSIVKKKINKKIKHKIKLANNLFLSIDDYVDNLKNIIKTYKDSEGNKYVQILSSEGFDKLEDLMEAK</sequence>
<proteinExistence type="predicted"/>
<evidence type="ECO:0000313" key="1">
    <source>
        <dbReference type="EMBL" id="ATA89580.1"/>
    </source>
</evidence>